<dbReference type="EMBL" id="CAKOAT010371820">
    <property type="protein sequence ID" value="CAH8363760.1"/>
    <property type="molecule type" value="Genomic_DNA"/>
</dbReference>
<protein>
    <submittedName>
        <fullName evidence="1">Uncharacterized protein</fullName>
    </submittedName>
</protein>
<evidence type="ECO:0000313" key="1">
    <source>
        <dbReference type="EMBL" id="CAH8363760.1"/>
    </source>
</evidence>
<proteinExistence type="predicted"/>
<keyword evidence="2" id="KW-1185">Reference proteome</keyword>
<comment type="caution">
    <text evidence="1">The sequence shown here is derived from an EMBL/GenBank/DDBJ whole genome shotgun (WGS) entry which is preliminary data.</text>
</comment>
<dbReference type="Proteomes" id="UP001642260">
    <property type="component" value="Unassembled WGS sequence"/>
</dbReference>
<dbReference type="PANTHER" id="PTHR33704:SF1">
    <property type="entry name" value="PROTEIN HEAT INTOLERANT 4-RELATED"/>
    <property type="match status" value="1"/>
</dbReference>
<accession>A0ABC8L0L0</accession>
<organism evidence="1 2">
    <name type="scientific">Eruca vesicaria subsp. sativa</name>
    <name type="common">Garden rocket</name>
    <name type="synonym">Eruca sativa</name>
    <dbReference type="NCBI Taxonomy" id="29727"/>
    <lineage>
        <taxon>Eukaryota</taxon>
        <taxon>Viridiplantae</taxon>
        <taxon>Streptophyta</taxon>
        <taxon>Embryophyta</taxon>
        <taxon>Tracheophyta</taxon>
        <taxon>Spermatophyta</taxon>
        <taxon>Magnoliopsida</taxon>
        <taxon>eudicotyledons</taxon>
        <taxon>Gunneridae</taxon>
        <taxon>Pentapetalae</taxon>
        <taxon>rosids</taxon>
        <taxon>malvids</taxon>
        <taxon>Brassicales</taxon>
        <taxon>Brassicaceae</taxon>
        <taxon>Brassiceae</taxon>
        <taxon>Eruca</taxon>
    </lineage>
</organism>
<dbReference type="AlphaFoldDB" id="A0ABC8L0L0"/>
<evidence type="ECO:0000313" key="2">
    <source>
        <dbReference type="Proteomes" id="UP001642260"/>
    </source>
</evidence>
<sequence>MTKVIRTTRCWLLVVVVVKERGERTRNVRRTITWRIRNPGCQNHKGRKRQSSWRRNVTLKIYGKKLHFQWELMHFRDWDFKHLEEALEEGGFLFLALQNLNTFFTMINTTLSNVPTFSDSEEDGIEEYCSTEVYMMFPYDPAVTCLFDWEFADAMIKFEGLSPEIKEEFKELVEERVRVGKKAHQAARYRRAIERMNTRQAS</sequence>
<dbReference type="PANTHER" id="PTHR33704">
    <property type="entry name" value="PROTEIN HEAT INTOLERANT 4-RELATED"/>
    <property type="match status" value="1"/>
</dbReference>
<reference evidence="1 2" key="1">
    <citation type="submission" date="2022-03" db="EMBL/GenBank/DDBJ databases">
        <authorList>
            <person name="Macdonald S."/>
            <person name="Ahmed S."/>
            <person name="Newling K."/>
        </authorList>
    </citation>
    <scope>NUCLEOTIDE SEQUENCE [LARGE SCALE GENOMIC DNA]</scope>
</reference>
<name>A0ABC8L0L0_ERUVS</name>
<gene>
    <name evidence="1" type="ORF">ERUC_LOCUS29516</name>
</gene>
<dbReference type="InterPro" id="IPR039313">
    <property type="entry name" value="HIT4"/>
</dbReference>